<evidence type="ECO:0000313" key="3">
    <source>
        <dbReference type="EMBL" id="PRP80161.1"/>
    </source>
</evidence>
<feature type="compositionally biased region" description="Acidic residues" evidence="1">
    <location>
        <begin position="233"/>
        <end position="256"/>
    </location>
</feature>
<feature type="region of interest" description="Disordered" evidence="1">
    <location>
        <begin position="995"/>
        <end position="1014"/>
    </location>
</feature>
<dbReference type="InParanoid" id="A0A2P6N888"/>
<feature type="region of interest" description="Disordered" evidence="1">
    <location>
        <begin position="176"/>
        <end position="354"/>
    </location>
</feature>
<reference evidence="3 4" key="1">
    <citation type="journal article" date="2018" name="Genome Biol. Evol.">
        <title>Multiple Roots of Fruiting Body Formation in Amoebozoa.</title>
        <authorList>
            <person name="Hillmann F."/>
            <person name="Forbes G."/>
            <person name="Novohradska S."/>
            <person name="Ferling I."/>
            <person name="Riege K."/>
            <person name="Groth M."/>
            <person name="Westermann M."/>
            <person name="Marz M."/>
            <person name="Spaller T."/>
            <person name="Winckler T."/>
            <person name="Schaap P."/>
            <person name="Glockner G."/>
        </authorList>
    </citation>
    <scope>NUCLEOTIDE SEQUENCE [LARGE SCALE GENOMIC DNA]</scope>
    <source>
        <strain evidence="3 4">Jena</strain>
    </source>
</reference>
<evidence type="ECO:0000313" key="4">
    <source>
        <dbReference type="Proteomes" id="UP000241769"/>
    </source>
</evidence>
<sequence length="1131" mass="129456">MEGMDLHDGIFLSNDVYFGGSKEAIEMAGGMMDLVYEWYAKDAIQKRPFRDLNEAYKKVIEECGGALNGMDRHHRAVEHRFGLYERIEDSLRRVFSGASRSMNVVNNLTLAGQGVIISLMKTKKGGVYPIRVVWTRPMQEYLEIYEQLQGSSEEIKSKLIEMMEGDQMRRSEAVEYISPKKHNNNVEKGTHGHQRSTPIKSNKRKGLSGEERRQAEGKQDREDDARTRKEWVEENQEEQEERIEEEGAEEDGQEGEDDKKTSSEEASSKETSSEDEEASTENLEGSQRRAIKRPEKRVYNGKNPSRETSYPRKKRKEKRSRESESTNVSNSQRKRRRVDAPVSSRSNDTSRDQQTYKFSNVKVFSHSDFMTVMNQRLKDFKLKVKNATSTLIEIVNAASKKKETISEECCNACIEHLVSQDDKKFKSDQVLCLYGKAFAAAYVTGITLVIHELDNGGNHQIALLRGKGDDCPLVRVALKRGENMYFPVVEDGELETLVPAQCDYGKDIGDQIVENVTNHGKPIIVNGFPGSPLLSTEKGFKEYGEVFKNAYSKTNNGKRIQFKEISKGDGLIREVQCHPHEAIDKIIHHVDKGDYVVDISCAELSLEACVSEMSKKLPEPYTFNSRQDVLNYNDVERVYLYISKGGVTTRLHVDADSTESMNILNCSKAKDAYKTWYIVPAQFRRFLEAFHGAAILKAQFSNPDERLIGLWRIPHYVIIQRNGDIVYVPADCPHLVVTNKTSVPRWYCAIATDICIFRSLYRSVKRSEEMDDLYRRNQVSASSDFRMMETAYRCLSECTYDPEAVQLWSQDEETKKSITSTWREFIRPFMDRILKDEIEYCPSIRYESDCTKCGLFSWPIVWIYNKGGARLCERCHKESGEGFTPRTCISQPKAQWVNDLDDLEEMEEVVLESSDRGGVYRGFSPIKFLRDAKRYFHPDTSPLVWYGGQDNKPLASPFSGSSSEKLAFYVEILPKVRKFAYMATEGRDPTLQVANHKPKKKKRTTKLQKESTAHEALPVNYTPLPSPLDFWIPEIEMTTSETVITTPKTIHMMSHKQVKCMKRNQRKKIARQSANSDELLLASGMRSEYAVVECFGLTKETSITEQELQVVRNLDQFEPQPGRSRGFIFAN</sequence>
<accession>A0A2P6N888</accession>
<feature type="compositionally biased region" description="Basic and acidic residues" evidence="1">
    <location>
        <begin position="257"/>
        <end position="272"/>
    </location>
</feature>
<feature type="compositionally biased region" description="Basic residues" evidence="1">
    <location>
        <begin position="996"/>
        <end position="1006"/>
    </location>
</feature>
<dbReference type="Gene3D" id="2.60.120.650">
    <property type="entry name" value="Cupin"/>
    <property type="match status" value="1"/>
</dbReference>
<evidence type="ECO:0000259" key="2">
    <source>
        <dbReference type="PROSITE" id="PS51184"/>
    </source>
</evidence>
<proteinExistence type="predicted"/>
<dbReference type="PROSITE" id="PS51184">
    <property type="entry name" value="JMJC"/>
    <property type="match status" value="1"/>
</dbReference>
<dbReference type="EMBL" id="MDYQ01000159">
    <property type="protein sequence ID" value="PRP80161.1"/>
    <property type="molecule type" value="Genomic_DNA"/>
</dbReference>
<feature type="compositionally biased region" description="Basic and acidic residues" evidence="1">
    <location>
        <begin position="207"/>
        <end position="232"/>
    </location>
</feature>
<feature type="compositionally biased region" description="Polar residues" evidence="1">
    <location>
        <begin position="343"/>
        <end position="354"/>
    </location>
</feature>
<evidence type="ECO:0000256" key="1">
    <source>
        <dbReference type="SAM" id="MobiDB-lite"/>
    </source>
</evidence>
<keyword evidence="4" id="KW-1185">Reference proteome</keyword>
<comment type="caution">
    <text evidence="3">The sequence shown here is derived from an EMBL/GenBank/DDBJ whole genome shotgun (WGS) entry which is preliminary data.</text>
</comment>
<protein>
    <submittedName>
        <fullName evidence="3">Erythrocyte binding protein</fullName>
    </submittedName>
</protein>
<dbReference type="InterPro" id="IPR003347">
    <property type="entry name" value="JmjC_dom"/>
</dbReference>
<dbReference type="AlphaFoldDB" id="A0A2P6N888"/>
<dbReference type="Pfam" id="PF02373">
    <property type="entry name" value="JmjC"/>
    <property type="match status" value="1"/>
</dbReference>
<organism evidence="3 4">
    <name type="scientific">Planoprotostelium fungivorum</name>
    <dbReference type="NCBI Taxonomy" id="1890364"/>
    <lineage>
        <taxon>Eukaryota</taxon>
        <taxon>Amoebozoa</taxon>
        <taxon>Evosea</taxon>
        <taxon>Variosea</taxon>
        <taxon>Cavosteliida</taxon>
        <taxon>Cavosteliaceae</taxon>
        <taxon>Planoprotostelium</taxon>
    </lineage>
</organism>
<name>A0A2P6N888_9EUKA</name>
<feature type="domain" description="JmjC" evidence="2">
    <location>
        <begin position="613"/>
        <end position="771"/>
    </location>
</feature>
<gene>
    <name evidence="3" type="ORF">PROFUN_12119</name>
</gene>
<dbReference type="Proteomes" id="UP000241769">
    <property type="component" value="Unassembled WGS sequence"/>
</dbReference>
<dbReference type="SUPFAM" id="SSF51197">
    <property type="entry name" value="Clavaminate synthase-like"/>
    <property type="match status" value="1"/>
</dbReference>
<dbReference type="SMART" id="SM00558">
    <property type="entry name" value="JmjC"/>
    <property type="match status" value="1"/>
</dbReference>
<dbReference type="OrthoDB" id="1667110at2759"/>